<name>A0A4P7N7F3_PYROR</name>
<evidence type="ECO:0000313" key="7">
    <source>
        <dbReference type="Proteomes" id="UP000294847"/>
    </source>
</evidence>
<evidence type="ECO:0000256" key="4">
    <source>
        <dbReference type="ARBA" id="ARBA00022989"/>
    </source>
</evidence>
<organism evidence="6 7">
    <name type="scientific">Pyricularia oryzae</name>
    <name type="common">Rice blast fungus</name>
    <name type="synonym">Magnaporthe oryzae</name>
    <dbReference type="NCBI Taxonomy" id="318829"/>
    <lineage>
        <taxon>Eukaryota</taxon>
        <taxon>Fungi</taxon>
        <taxon>Dikarya</taxon>
        <taxon>Ascomycota</taxon>
        <taxon>Pezizomycotina</taxon>
        <taxon>Sordariomycetes</taxon>
        <taxon>Sordariomycetidae</taxon>
        <taxon>Magnaporthales</taxon>
        <taxon>Pyriculariaceae</taxon>
        <taxon>Pyricularia</taxon>
    </lineage>
</organism>
<dbReference type="InterPro" id="IPR045225">
    <property type="entry name" value="Uracil/uridine/allantoin_perm"/>
</dbReference>
<dbReference type="EMBL" id="CP034206">
    <property type="protein sequence ID" value="QBZ58373.1"/>
    <property type="molecule type" value="Genomic_DNA"/>
</dbReference>
<dbReference type="PANTHER" id="PTHR30618:SF0">
    <property type="entry name" value="PURINE-URACIL PERMEASE NCS1"/>
    <property type="match status" value="1"/>
</dbReference>
<evidence type="ECO:0000313" key="6">
    <source>
        <dbReference type="EMBL" id="QBZ58373.1"/>
    </source>
</evidence>
<protein>
    <submittedName>
        <fullName evidence="6">Uncharacterized protein</fullName>
    </submittedName>
</protein>
<dbReference type="Proteomes" id="UP000294847">
    <property type="component" value="Chromosome 3"/>
</dbReference>
<keyword evidence="4" id="KW-1133">Transmembrane helix</keyword>
<dbReference type="Pfam" id="PF02133">
    <property type="entry name" value="Transp_cyt_pur"/>
    <property type="match status" value="1"/>
</dbReference>
<dbReference type="GO" id="GO:0015205">
    <property type="term" value="F:nucleobase transmembrane transporter activity"/>
    <property type="evidence" value="ECO:0007669"/>
    <property type="project" value="TreeGrafter"/>
</dbReference>
<evidence type="ECO:0000256" key="1">
    <source>
        <dbReference type="ARBA" id="ARBA00004141"/>
    </source>
</evidence>
<dbReference type="AlphaFoldDB" id="A0A4P7N7F3"/>
<evidence type="ECO:0000256" key="2">
    <source>
        <dbReference type="ARBA" id="ARBA00008974"/>
    </source>
</evidence>
<keyword evidence="5" id="KW-0472">Membrane</keyword>
<accession>A0A4P7N7F3</accession>
<dbReference type="InterPro" id="IPR001248">
    <property type="entry name" value="Pur-cyt_permease"/>
</dbReference>
<proteinExistence type="inferred from homology"/>
<comment type="subcellular location">
    <subcellularLocation>
        <location evidence="1">Membrane</location>
        <topology evidence="1">Multi-pass membrane protein</topology>
    </subcellularLocation>
</comment>
<dbReference type="Gene3D" id="1.10.4160.10">
    <property type="entry name" value="Hydantoin permease"/>
    <property type="match status" value="1"/>
</dbReference>
<dbReference type="CDD" id="cd11482">
    <property type="entry name" value="SLC-NCS1sbd_NRT1-like"/>
    <property type="match status" value="1"/>
</dbReference>
<dbReference type="GO" id="GO:0005886">
    <property type="term" value="C:plasma membrane"/>
    <property type="evidence" value="ECO:0007669"/>
    <property type="project" value="TreeGrafter"/>
</dbReference>
<evidence type="ECO:0000256" key="5">
    <source>
        <dbReference type="ARBA" id="ARBA00023136"/>
    </source>
</evidence>
<keyword evidence="3" id="KW-0812">Transmembrane</keyword>
<dbReference type="PANTHER" id="PTHR30618">
    <property type="entry name" value="NCS1 FAMILY PURINE/PYRIMIDINE TRANSPORTER"/>
    <property type="match status" value="1"/>
</dbReference>
<sequence>MARITTPSLTAVKAPFQSKETFVSWLEAPVGTEDGRPPLGDPGWSNMDLEPTPPEQRTWTWFNLPMYWFSTMFGITGWNVAAALIVVGLTWQQAFISCILGALLASVVVVAMARPGAKYHIGYPVLARSVVGMYGAYFFVFIRAVVCIVWFGIQTFYGGNLLSVCFRCIFGDSWHQWPNRLPDGADVTSKQLLAFFLVWLLKFPFTWVHPTKIHYIFTVKGVVMPIACLGLFGWCMASGTGVADINKANADGHEAASSTPLGWAIMSGINVIMGSLSPMLVNQPDLARYVQKPRDAGLLQGVCVFFGQVLVFFLGLASTTSIQGKWGEAYWNPWDLLDAILDHYWTPGARAGVFFVSLSFLFAVFATNLGCNSIPFGADMTGLFPRWLTIKRGQILCAILGVAVVPWKLIAGAEAFLSFLGSYNIFMAPLCAIIIVDYFFNRKGNLHVPSMFHARRGGLYWFWSGVNWVAVFSWVSGVVMGLPGLVGQYQPQIVSQAAKYMYMMGWQLTFVASAVVYMVCLQFFFKPRVLPDECAALAGAASFEWLANEGREGFLDGERAVAPASASAEHVIYAPPTPTGADEGSGGESKWSKV</sequence>
<evidence type="ECO:0000256" key="3">
    <source>
        <dbReference type="ARBA" id="ARBA00022692"/>
    </source>
</evidence>
<comment type="similarity">
    <text evidence="2">Belongs to the purine-cytosine permease (2.A.39) family.</text>
</comment>
<reference evidence="6 7" key="1">
    <citation type="journal article" date="2019" name="Mol. Biol. Evol.">
        <title>Blast fungal genomes show frequent chromosomal changes, gene gains and losses, and effector gene turnover.</title>
        <authorList>
            <person name="Gomez Luciano L.B."/>
            <person name="Jason Tsai I."/>
            <person name="Chuma I."/>
            <person name="Tosa Y."/>
            <person name="Chen Y.H."/>
            <person name="Li J.Y."/>
            <person name="Li M.Y."/>
            <person name="Jade Lu M.Y."/>
            <person name="Nakayashiki H."/>
            <person name="Li W.H."/>
        </authorList>
    </citation>
    <scope>NUCLEOTIDE SEQUENCE [LARGE SCALE GENOMIC DNA]</scope>
    <source>
        <strain evidence="6">MZ5-1-6</strain>
    </source>
</reference>
<gene>
    <name evidence="6" type="ORF">PoMZ_03325</name>
</gene>